<dbReference type="CDD" id="cd03801">
    <property type="entry name" value="GT4_PimA-like"/>
    <property type="match status" value="1"/>
</dbReference>
<feature type="domain" description="Glycosyl transferase family 1" evidence="3">
    <location>
        <begin position="174"/>
        <end position="311"/>
    </location>
</feature>
<dbReference type="RefSeq" id="WP_168848770.1">
    <property type="nucleotide sequence ID" value="NZ_JAAVSD010000002.1"/>
</dbReference>
<protein>
    <submittedName>
        <fullName evidence="4">Glycosyltransferase family 4 protein</fullName>
    </submittedName>
</protein>
<keyword evidence="5" id="KW-1185">Reference proteome</keyword>
<dbReference type="EMBL" id="JAAVSD010000002">
    <property type="protein sequence ID" value="NLR28755.1"/>
    <property type="molecule type" value="Genomic_DNA"/>
</dbReference>
<dbReference type="PANTHER" id="PTHR12526:SF629">
    <property type="entry name" value="TEICHURONIC ACID BIOSYNTHESIS GLYCOSYLTRANSFERASE TUAH-RELATED"/>
    <property type="match status" value="1"/>
</dbReference>
<gene>
    <name evidence="4" type="ORF">HEQ44_00960</name>
</gene>
<proteinExistence type="predicted"/>
<name>A0ABX1L162_9LACO</name>
<evidence type="ECO:0000259" key="3">
    <source>
        <dbReference type="Pfam" id="PF00534"/>
    </source>
</evidence>
<accession>A0ABX1L162</accession>
<dbReference type="Pfam" id="PF00534">
    <property type="entry name" value="Glycos_transf_1"/>
    <property type="match status" value="1"/>
</dbReference>
<dbReference type="InterPro" id="IPR001296">
    <property type="entry name" value="Glyco_trans_1"/>
</dbReference>
<dbReference type="Gene3D" id="3.40.50.2000">
    <property type="entry name" value="Glycogen Phosphorylase B"/>
    <property type="match status" value="2"/>
</dbReference>
<dbReference type="Proteomes" id="UP000707477">
    <property type="component" value="Unassembled WGS sequence"/>
</dbReference>
<organism evidence="4 5">
    <name type="scientific">Levilactobacillus tujiorum</name>
    <dbReference type="NCBI Taxonomy" id="2912243"/>
    <lineage>
        <taxon>Bacteria</taxon>
        <taxon>Bacillati</taxon>
        <taxon>Bacillota</taxon>
        <taxon>Bacilli</taxon>
        <taxon>Lactobacillales</taxon>
        <taxon>Lactobacillaceae</taxon>
        <taxon>Levilactobacillus</taxon>
    </lineage>
</organism>
<keyword evidence="2" id="KW-0808">Transferase</keyword>
<evidence type="ECO:0000313" key="5">
    <source>
        <dbReference type="Proteomes" id="UP000707477"/>
    </source>
</evidence>
<sequence length="342" mass="37741">MKIIVLTKNYGDGYTGATSATFSLINEWTCKGIAVDVYTLHVVGAVNSAATVHQCSGKTELIRKIRVKTAGLSAYVGYSDDHLGFFFRLVPLRYLHTYHSFWPVGAFYTGRLGIVKAAWFMPQYAATIYNSAITISISDWMKHVTQNFNAQSYVIRNGVELKEKHAITGGIERTKEQYHVLMVGGIDQRKFGHLLKVLQLMPPGLVSRLSIDIYGAAHDQALCKKLRSVSNVHLQGFKNEIRYGAYDFFLTTSVMENLSIAVVEAIESGLPVIGFQVGALAEVVTENLGVLVAVKKDQALAAALTQIVEQGLKFPLFDNSQVIAAYDWGLAAKKYSDYLEGI</sequence>
<evidence type="ECO:0000256" key="2">
    <source>
        <dbReference type="ARBA" id="ARBA00022679"/>
    </source>
</evidence>
<evidence type="ECO:0000313" key="4">
    <source>
        <dbReference type="EMBL" id="NLR28755.1"/>
    </source>
</evidence>
<dbReference type="PANTHER" id="PTHR12526">
    <property type="entry name" value="GLYCOSYLTRANSFERASE"/>
    <property type="match status" value="1"/>
</dbReference>
<keyword evidence="1" id="KW-0328">Glycosyltransferase</keyword>
<evidence type="ECO:0000256" key="1">
    <source>
        <dbReference type="ARBA" id="ARBA00022676"/>
    </source>
</evidence>
<comment type="caution">
    <text evidence="4">The sequence shown here is derived from an EMBL/GenBank/DDBJ whole genome shotgun (WGS) entry which is preliminary data.</text>
</comment>
<reference evidence="4 5" key="1">
    <citation type="submission" date="2020-03" db="EMBL/GenBank/DDBJ databases">
        <authorList>
            <person name="Zhang Z."/>
            <person name="Guo Z."/>
            <person name="Hou Q."/>
            <person name="Shen X."/>
        </authorList>
    </citation>
    <scope>NUCLEOTIDE SEQUENCE [LARGE SCALE GENOMIC DNA]</scope>
    <source>
        <strain evidence="4 5">HBUAS51329</strain>
    </source>
</reference>
<dbReference type="SUPFAM" id="SSF53756">
    <property type="entry name" value="UDP-Glycosyltransferase/glycogen phosphorylase"/>
    <property type="match status" value="1"/>
</dbReference>